<evidence type="ECO:0000256" key="1">
    <source>
        <dbReference type="SAM" id="MobiDB-lite"/>
    </source>
</evidence>
<comment type="caution">
    <text evidence="2">The sequence shown here is derived from an EMBL/GenBank/DDBJ whole genome shotgun (WGS) entry which is preliminary data.</text>
</comment>
<dbReference type="EMBL" id="JAYMYS010000343">
    <property type="protein sequence ID" value="KAK7365335.1"/>
    <property type="molecule type" value="Genomic_DNA"/>
</dbReference>
<dbReference type="Proteomes" id="UP001386955">
    <property type="component" value="Unassembled WGS sequence"/>
</dbReference>
<accession>A0AAN9N2A7</accession>
<sequence>MLRFPPVRSRVGLGEHPSDCLRGSKRAHKAHNKKKTNRDFIRDHLSCRSTSSVTPPPRLRLYTPTQLALAPGPPFLFLVPSKAAELNPDGYQCRLAFRFYKLYILQM</sequence>
<protein>
    <submittedName>
        <fullName evidence="2">Uncharacterized protein</fullName>
    </submittedName>
</protein>
<organism evidence="2 3">
    <name type="scientific">Psophocarpus tetragonolobus</name>
    <name type="common">Winged bean</name>
    <name type="synonym">Dolichos tetragonolobus</name>
    <dbReference type="NCBI Taxonomy" id="3891"/>
    <lineage>
        <taxon>Eukaryota</taxon>
        <taxon>Viridiplantae</taxon>
        <taxon>Streptophyta</taxon>
        <taxon>Embryophyta</taxon>
        <taxon>Tracheophyta</taxon>
        <taxon>Spermatophyta</taxon>
        <taxon>Magnoliopsida</taxon>
        <taxon>eudicotyledons</taxon>
        <taxon>Gunneridae</taxon>
        <taxon>Pentapetalae</taxon>
        <taxon>rosids</taxon>
        <taxon>fabids</taxon>
        <taxon>Fabales</taxon>
        <taxon>Fabaceae</taxon>
        <taxon>Papilionoideae</taxon>
        <taxon>50 kb inversion clade</taxon>
        <taxon>NPAAA clade</taxon>
        <taxon>indigoferoid/millettioid clade</taxon>
        <taxon>Phaseoleae</taxon>
        <taxon>Psophocarpus</taxon>
    </lineage>
</organism>
<proteinExistence type="predicted"/>
<keyword evidence="3" id="KW-1185">Reference proteome</keyword>
<feature type="region of interest" description="Disordered" evidence="1">
    <location>
        <begin position="1"/>
        <end position="36"/>
    </location>
</feature>
<evidence type="ECO:0000313" key="3">
    <source>
        <dbReference type="Proteomes" id="UP001386955"/>
    </source>
</evidence>
<gene>
    <name evidence="2" type="ORF">VNO78_39896</name>
</gene>
<evidence type="ECO:0000313" key="2">
    <source>
        <dbReference type="EMBL" id="KAK7365335.1"/>
    </source>
</evidence>
<feature type="compositionally biased region" description="Basic residues" evidence="1">
    <location>
        <begin position="23"/>
        <end position="36"/>
    </location>
</feature>
<name>A0AAN9N2A7_PSOTE</name>
<dbReference type="AlphaFoldDB" id="A0AAN9N2A7"/>
<reference evidence="2 3" key="1">
    <citation type="submission" date="2024-01" db="EMBL/GenBank/DDBJ databases">
        <title>The genomes of 5 underutilized Papilionoideae crops provide insights into root nodulation and disease resistanc.</title>
        <authorList>
            <person name="Jiang F."/>
        </authorList>
    </citation>
    <scope>NUCLEOTIDE SEQUENCE [LARGE SCALE GENOMIC DNA]</scope>
    <source>
        <strain evidence="2">DUOXIRENSHENG_FW03</strain>
        <tissue evidence="2">Leaves</tissue>
    </source>
</reference>